<keyword evidence="10" id="KW-1185">Reference proteome</keyword>
<evidence type="ECO:0000256" key="7">
    <source>
        <dbReference type="SAM" id="Coils"/>
    </source>
</evidence>
<name>L9W899_9EURY</name>
<keyword evidence="4" id="KW-0238">DNA-binding</keyword>
<dbReference type="Gene3D" id="3.40.50.2300">
    <property type="match status" value="1"/>
</dbReference>
<keyword evidence="2" id="KW-0902">Two-component regulatory system</keyword>
<keyword evidence="7" id="KW-0175">Coiled coil</keyword>
<dbReference type="InterPro" id="IPR011006">
    <property type="entry name" value="CheY-like_superfamily"/>
</dbReference>
<evidence type="ECO:0000259" key="8">
    <source>
        <dbReference type="PROSITE" id="PS50110"/>
    </source>
</evidence>
<evidence type="ECO:0000313" key="10">
    <source>
        <dbReference type="Proteomes" id="UP000011599"/>
    </source>
</evidence>
<dbReference type="SMART" id="SM00448">
    <property type="entry name" value="REC"/>
    <property type="match status" value="1"/>
</dbReference>
<keyword evidence="5" id="KW-0804">Transcription</keyword>
<dbReference type="PROSITE" id="PS50110">
    <property type="entry name" value="RESPONSE_REGULATORY"/>
    <property type="match status" value="1"/>
</dbReference>
<dbReference type="InterPro" id="IPR013971">
    <property type="entry name" value="HalX_domain"/>
</dbReference>
<dbReference type="InterPro" id="IPR001789">
    <property type="entry name" value="Sig_transdc_resp-reg_receiver"/>
</dbReference>
<sequence length="179" mass="19935">MACGLEQATCLSTQPTILVVDDERELADLYAMWVDGEYEVLTAYDGRSALEAMGSAVDVVLLDRHMPDLTGDEVLERIRAAGHDCWVIMATAVDPGLDIVELDIDDYVTKPVTRTQLTRIIKNLRVQAKFSNGGRRELAALSNKMETLEDEQSVEELEQTEAYRQLESDLTVLSDSLVK</sequence>
<dbReference type="RefSeq" id="WP_006088179.1">
    <property type="nucleotide sequence ID" value="NZ_AOHW01000006.1"/>
</dbReference>
<reference evidence="9 10" key="1">
    <citation type="journal article" date="2014" name="PLoS Genet.">
        <title>Phylogenetically driven sequencing of extremely halophilic archaea reveals strategies for static and dynamic osmo-response.</title>
        <authorList>
            <person name="Becker E.A."/>
            <person name="Seitzer P.M."/>
            <person name="Tritt A."/>
            <person name="Larsen D."/>
            <person name="Krusor M."/>
            <person name="Yao A.I."/>
            <person name="Wu D."/>
            <person name="Madern D."/>
            <person name="Eisen J.A."/>
            <person name="Darling A.E."/>
            <person name="Facciotti M.T."/>
        </authorList>
    </citation>
    <scope>NUCLEOTIDE SEQUENCE [LARGE SCALE GENOMIC DNA]</scope>
    <source>
        <strain evidence="9 10">GA33</strain>
    </source>
</reference>
<dbReference type="STRING" id="1114856.GCA_000383975_03760"/>
<organism evidence="9 10">
    <name type="scientific">Natronorubrum tibetense GA33</name>
    <dbReference type="NCBI Taxonomy" id="1114856"/>
    <lineage>
        <taxon>Archaea</taxon>
        <taxon>Methanobacteriati</taxon>
        <taxon>Methanobacteriota</taxon>
        <taxon>Stenosarchaea group</taxon>
        <taxon>Halobacteria</taxon>
        <taxon>Halobacteriales</taxon>
        <taxon>Natrialbaceae</taxon>
        <taxon>Natronorubrum</taxon>
    </lineage>
</organism>
<comment type="caution">
    <text evidence="9">The sequence shown here is derived from an EMBL/GenBank/DDBJ whole genome shotgun (WGS) entry which is preliminary data.</text>
</comment>
<proteinExistence type="predicted"/>
<dbReference type="GO" id="GO:0006355">
    <property type="term" value="P:regulation of DNA-templated transcription"/>
    <property type="evidence" value="ECO:0007669"/>
    <property type="project" value="TreeGrafter"/>
</dbReference>
<evidence type="ECO:0000256" key="1">
    <source>
        <dbReference type="ARBA" id="ARBA00022553"/>
    </source>
</evidence>
<protein>
    <submittedName>
        <fullName evidence="9">Response regulator receiver protein</fullName>
    </submittedName>
</protein>
<evidence type="ECO:0000256" key="2">
    <source>
        <dbReference type="ARBA" id="ARBA00023012"/>
    </source>
</evidence>
<dbReference type="GO" id="GO:0000156">
    <property type="term" value="F:phosphorelay response regulator activity"/>
    <property type="evidence" value="ECO:0007669"/>
    <property type="project" value="TreeGrafter"/>
</dbReference>
<dbReference type="SUPFAM" id="SSF52172">
    <property type="entry name" value="CheY-like"/>
    <property type="match status" value="1"/>
</dbReference>
<dbReference type="Pfam" id="PF08663">
    <property type="entry name" value="HalX"/>
    <property type="match status" value="1"/>
</dbReference>
<evidence type="ECO:0000313" key="9">
    <source>
        <dbReference type="EMBL" id="ELY45745.1"/>
    </source>
</evidence>
<keyword evidence="1 6" id="KW-0597">Phosphoprotein</keyword>
<dbReference type="PANTHER" id="PTHR48111">
    <property type="entry name" value="REGULATOR OF RPOS"/>
    <property type="match status" value="1"/>
</dbReference>
<dbReference type="OrthoDB" id="86314at2157"/>
<dbReference type="GO" id="GO:0005829">
    <property type="term" value="C:cytosol"/>
    <property type="evidence" value="ECO:0007669"/>
    <property type="project" value="TreeGrafter"/>
</dbReference>
<dbReference type="PANTHER" id="PTHR48111:SF1">
    <property type="entry name" value="TWO-COMPONENT RESPONSE REGULATOR ORR33"/>
    <property type="match status" value="1"/>
</dbReference>
<gene>
    <name evidence="9" type="ORF">C496_02347</name>
</gene>
<dbReference type="GO" id="GO:0032993">
    <property type="term" value="C:protein-DNA complex"/>
    <property type="evidence" value="ECO:0007669"/>
    <property type="project" value="TreeGrafter"/>
</dbReference>
<dbReference type="Proteomes" id="UP000011599">
    <property type="component" value="Unassembled WGS sequence"/>
</dbReference>
<feature type="domain" description="Response regulatory" evidence="8">
    <location>
        <begin position="16"/>
        <end position="125"/>
    </location>
</feature>
<dbReference type="eggNOG" id="arCOG02599">
    <property type="taxonomic scope" value="Archaea"/>
</dbReference>
<evidence type="ECO:0000256" key="3">
    <source>
        <dbReference type="ARBA" id="ARBA00023015"/>
    </source>
</evidence>
<keyword evidence="3" id="KW-0805">Transcription regulation</keyword>
<feature type="coiled-coil region" evidence="7">
    <location>
        <begin position="131"/>
        <end position="158"/>
    </location>
</feature>
<evidence type="ECO:0000256" key="6">
    <source>
        <dbReference type="PROSITE-ProRule" id="PRU00169"/>
    </source>
</evidence>
<dbReference type="GO" id="GO:0000976">
    <property type="term" value="F:transcription cis-regulatory region binding"/>
    <property type="evidence" value="ECO:0007669"/>
    <property type="project" value="TreeGrafter"/>
</dbReference>
<feature type="modified residue" description="4-aspartylphosphate" evidence="6">
    <location>
        <position position="63"/>
    </location>
</feature>
<evidence type="ECO:0000256" key="5">
    <source>
        <dbReference type="ARBA" id="ARBA00023163"/>
    </source>
</evidence>
<dbReference type="Pfam" id="PF00072">
    <property type="entry name" value="Response_reg"/>
    <property type="match status" value="1"/>
</dbReference>
<accession>L9W899</accession>
<dbReference type="InterPro" id="IPR039420">
    <property type="entry name" value="WalR-like"/>
</dbReference>
<dbReference type="AlphaFoldDB" id="L9W899"/>
<evidence type="ECO:0000256" key="4">
    <source>
        <dbReference type="ARBA" id="ARBA00023125"/>
    </source>
</evidence>
<dbReference type="EMBL" id="AOHW01000006">
    <property type="protein sequence ID" value="ELY45745.1"/>
    <property type="molecule type" value="Genomic_DNA"/>
</dbReference>
<dbReference type="PATRIC" id="fig|1114856.3.peg.484"/>